<dbReference type="Pfam" id="PF00534">
    <property type="entry name" value="Glycos_transf_1"/>
    <property type="match status" value="1"/>
</dbReference>
<evidence type="ECO:0000259" key="2">
    <source>
        <dbReference type="Pfam" id="PF13439"/>
    </source>
</evidence>
<evidence type="ECO:0000313" key="4">
    <source>
        <dbReference type="Proteomes" id="UP001597468"/>
    </source>
</evidence>
<dbReference type="InterPro" id="IPR028098">
    <property type="entry name" value="Glyco_trans_4-like_N"/>
</dbReference>
<dbReference type="PANTHER" id="PTHR45947:SF3">
    <property type="entry name" value="SULFOQUINOVOSYL TRANSFERASE SQD2"/>
    <property type="match status" value="1"/>
</dbReference>
<dbReference type="GO" id="GO:0016757">
    <property type="term" value="F:glycosyltransferase activity"/>
    <property type="evidence" value="ECO:0007669"/>
    <property type="project" value="UniProtKB-KW"/>
</dbReference>
<dbReference type="EMBL" id="JBHULT010000010">
    <property type="protein sequence ID" value="MFD2518545.1"/>
    <property type="molecule type" value="Genomic_DNA"/>
</dbReference>
<keyword evidence="3" id="KW-0808">Transferase</keyword>
<dbReference type="Pfam" id="PF13439">
    <property type="entry name" value="Glyco_transf_4"/>
    <property type="match status" value="1"/>
</dbReference>
<comment type="caution">
    <text evidence="3">The sequence shown here is derived from an EMBL/GenBank/DDBJ whole genome shotgun (WGS) entry which is preliminary data.</text>
</comment>
<evidence type="ECO:0000259" key="1">
    <source>
        <dbReference type="Pfam" id="PF00534"/>
    </source>
</evidence>
<keyword evidence="3" id="KW-0328">Glycosyltransferase</keyword>
<dbReference type="InterPro" id="IPR050194">
    <property type="entry name" value="Glycosyltransferase_grp1"/>
</dbReference>
<dbReference type="RefSeq" id="WP_380752858.1">
    <property type="nucleotide sequence ID" value="NZ_JBHULT010000010.1"/>
</dbReference>
<gene>
    <name evidence="3" type="ORF">ACFSTG_11605</name>
</gene>
<keyword evidence="4" id="KW-1185">Reference proteome</keyword>
<evidence type="ECO:0000313" key="3">
    <source>
        <dbReference type="EMBL" id="MFD2518545.1"/>
    </source>
</evidence>
<reference evidence="4" key="1">
    <citation type="journal article" date="2019" name="Int. J. Syst. Evol. Microbiol.">
        <title>The Global Catalogue of Microorganisms (GCM) 10K type strain sequencing project: providing services to taxonomists for standard genome sequencing and annotation.</title>
        <authorList>
            <consortium name="The Broad Institute Genomics Platform"/>
            <consortium name="The Broad Institute Genome Sequencing Center for Infectious Disease"/>
            <person name="Wu L."/>
            <person name="Ma J."/>
        </authorList>
    </citation>
    <scope>NUCLEOTIDE SEQUENCE [LARGE SCALE GENOMIC DNA]</scope>
    <source>
        <strain evidence="4">KCTC 42585</strain>
    </source>
</reference>
<dbReference type="Gene3D" id="3.40.50.2000">
    <property type="entry name" value="Glycogen Phosphorylase B"/>
    <property type="match status" value="2"/>
</dbReference>
<dbReference type="InterPro" id="IPR001296">
    <property type="entry name" value="Glyco_trans_1"/>
</dbReference>
<organism evidence="3 4">
    <name type="scientific">Salinimicrobium flavum</name>
    <dbReference type="NCBI Taxonomy" id="1737065"/>
    <lineage>
        <taxon>Bacteria</taxon>
        <taxon>Pseudomonadati</taxon>
        <taxon>Bacteroidota</taxon>
        <taxon>Flavobacteriia</taxon>
        <taxon>Flavobacteriales</taxon>
        <taxon>Flavobacteriaceae</taxon>
        <taxon>Salinimicrobium</taxon>
    </lineage>
</organism>
<dbReference type="PANTHER" id="PTHR45947">
    <property type="entry name" value="SULFOQUINOVOSYL TRANSFERASE SQD2"/>
    <property type="match status" value="1"/>
</dbReference>
<dbReference type="EC" id="2.4.-.-" evidence="3"/>
<proteinExistence type="predicted"/>
<dbReference type="Proteomes" id="UP001597468">
    <property type="component" value="Unassembled WGS sequence"/>
</dbReference>
<name>A0ABW5J0T6_9FLAO</name>
<feature type="domain" description="Glycosyltransferase subfamily 4-like N-terminal" evidence="2">
    <location>
        <begin position="14"/>
        <end position="167"/>
    </location>
</feature>
<protein>
    <submittedName>
        <fullName evidence="3">Glycosyltransferase</fullName>
        <ecNumber evidence="3">2.4.-.-</ecNumber>
    </submittedName>
</protein>
<accession>A0ABW5J0T6</accession>
<feature type="domain" description="Glycosyl transferase family 1" evidence="1">
    <location>
        <begin position="183"/>
        <end position="339"/>
    </location>
</feature>
<dbReference type="SUPFAM" id="SSF53756">
    <property type="entry name" value="UDP-Glycosyltransferase/glycogen phosphorylase"/>
    <property type="match status" value="1"/>
</dbReference>
<dbReference type="CDD" id="cd03811">
    <property type="entry name" value="GT4_GT28_WabH-like"/>
    <property type="match status" value="1"/>
</dbReference>
<sequence length="364" mass="41500">MKIINLIQKPQLRGAEIFACQLSNHLVDRGHDVIVVSIFPGDSKLPFKGEIIHLNRSVSKRLFDYGGWKLFNKIIEDFKPDIIQANAADTLKFAVSSKLLFKWDSKIIFRNANKMGDFIDSQMKWQLNKFYINRVDHVISVSKECEKDFIKTFKYSENLINTVEIGVEETAIDKLSNDLSDIFQRGPVLVHIGGFVPEKNHEGLLKIFARVKEEYPEIQLVLLGKGKLEIPIKNMVNQIKFGDDVHFLGHRLDVLEILKSSRAFLLPSFIEGLPGVILEAMYCKTPVVAYDVGGISEVVKPEETGWLIEKGDEDGFVRAIHEVLNSHSENESRINAAKRLIHHKFLNSKIAERFEAVYEKVVAR</sequence>